<accession>A0A0G0RNB1</accession>
<evidence type="ECO:0000313" key="1">
    <source>
        <dbReference type="EMBL" id="KKR24030.1"/>
    </source>
</evidence>
<gene>
    <name evidence="1" type="ORF">UT53_C0001G0019</name>
</gene>
<comment type="caution">
    <text evidence="1">The sequence shown here is derived from an EMBL/GenBank/DDBJ whole genome shotgun (WGS) entry which is preliminary data.</text>
</comment>
<protein>
    <submittedName>
        <fullName evidence="1">Uncharacterized protein</fullName>
    </submittedName>
</protein>
<organism evidence="1 2">
    <name type="scientific">Candidatus Yanofskybacteria bacterium GW2011_GWD2_39_48</name>
    <dbReference type="NCBI Taxonomy" id="1619031"/>
    <lineage>
        <taxon>Bacteria</taxon>
        <taxon>Candidatus Yanofskyibacteriota</taxon>
    </lineage>
</organism>
<dbReference type="Proteomes" id="UP000034764">
    <property type="component" value="Unassembled WGS sequence"/>
</dbReference>
<reference evidence="1 2" key="1">
    <citation type="journal article" date="2015" name="Nature">
        <title>rRNA introns, odd ribosomes, and small enigmatic genomes across a large radiation of phyla.</title>
        <authorList>
            <person name="Brown C.T."/>
            <person name="Hug L.A."/>
            <person name="Thomas B.C."/>
            <person name="Sharon I."/>
            <person name="Castelle C.J."/>
            <person name="Singh A."/>
            <person name="Wilkins M.J."/>
            <person name="Williams K.H."/>
            <person name="Banfield J.F."/>
        </authorList>
    </citation>
    <scope>NUCLEOTIDE SEQUENCE [LARGE SCALE GENOMIC DNA]</scope>
</reference>
<dbReference type="AlphaFoldDB" id="A0A0G0RNB1"/>
<name>A0A0G0RNB1_9BACT</name>
<proteinExistence type="predicted"/>
<dbReference type="EMBL" id="LBXD01000001">
    <property type="protein sequence ID" value="KKR24030.1"/>
    <property type="molecule type" value="Genomic_DNA"/>
</dbReference>
<evidence type="ECO:0000313" key="2">
    <source>
        <dbReference type="Proteomes" id="UP000034764"/>
    </source>
</evidence>
<sequence>MANGKNEKKRLEPRQVVMAAYQYLQSILTQQRISEPRIEELEPFDDKNNFWTVVLSYDALGELPFEKKREYKEFKVDAYSGDIAYMKIFDRNKQK</sequence>